<accession>A0A183DMB9</accession>
<organism evidence="1">
    <name type="scientific">Gongylonema pulchrum</name>
    <dbReference type="NCBI Taxonomy" id="637853"/>
    <lineage>
        <taxon>Eukaryota</taxon>
        <taxon>Metazoa</taxon>
        <taxon>Ecdysozoa</taxon>
        <taxon>Nematoda</taxon>
        <taxon>Chromadorea</taxon>
        <taxon>Rhabditida</taxon>
        <taxon>Spirurina</taxon>
        <taxon>Spiruromorpha</taxon>
        <taxon>Spiruroidea</taxon>
        <taxon>Gongylonematidae</taxon>
        <taxon>Gongylonema</taxon>
    </lineage>
</organism>
<proteinExistence type="predicted"/>
<dbReference type="WBParaSite" id="GPUH_0000987101-mRNA-1">
    <property type="protein sequence ID" value="GPUH_0000987101-mRNA-1"/>
    <property type="gene ID" value="GPUH_0000987101"/>
</dbReference>
<evidence type="ECO:0000313" key="1">
    <source>
        <dbReference type="WBParaSite" id="GPUH_0000987101-mRNA-1"/>
    </source>
</evidence>
<dbReference type="AlphaFoldDB" id="A0A183DMB9"/>
<reference evidence="1" key="1">
    <citation type="submission" date="2016-06" db="UniProtKB">
        <authorList>
            <consortium name="WormBaseParasite"/>
        </authorList>
    </citation>
    <scope>IDENTIFICATION</scope>
</reference>
<protein>
    <submittedName>
        <fullName evidence="1">Variable lymphocyte receptor B cassette</fullName>
    </submittedName>
</protein>
<name>A0A183DMB9_9BILA</name>
<sequence>LEQLSVVSIVDIFNFGNVQCGCKYGSGYIGCNTGLF</sequence>